<dbReference type="SUPFAM" id="SSF81383">
    <property type="entry name" value="F-box domain"/>
    <property type="match status" value="1"/>
</dbReference>
<dbReference type="GeneID" id="54464253"/>
<name>A0A6A6Z5D1_9PEZI</name>
<dbReference type="RefSeq" id="XP_033582421.1">
    <property type="nucleotide sequence ID" value="XM_033723360.1"/>
</dbReference>
<dbReference type="Proteomes" id="UP000504636">
    <property type="component" value="Unplaced"/>
</dbReference>
<evidence type="ECO:0000313" key="4">
    <source>
        <dbReference type="RefSeq" id="XP_033582421.1"/>
    </source>
</evidence>
<sequence>MSPYDWSTENYLFVDGWEKSISALPCRASSGHCSHHYPEPEKRESIQAPSSTSVSAGLAHSSGARGTPQLVRLPAELFLQIVDYLPPHAGMALALTCRFTYASIGSRFSASLPKDPFDERLEFFRLLRRDFPDYKGCHSCRSLHKAFSQHKIKIPIGIWNLPAWPEWYRYRALVYVLEPLTAKARSSAAINGRRPLYLLTNQHARLIERPIQQCLGSLTCFGEMLFPDDGSPLAGVRYQFKFEPSIVGNTISWRAWQFVDLTNHGGRYDDLERARTFF</sequence>
<keyword evidence="3" id="KW-1185">Reference proteome</keyword>
<feature type="region of interest" description="Disordered" evidence="1">
    <location>
        <begin position="35"/>
        <end position="64"/>
    </location>
</feature>
<evidence type="ECO:0000256" key="1">
    <source>
        <dbReference type="SAM" id="MobiDB-lite"/>
    </source>
</evidence>
<dbReference type="AlphaFoldDB" id="A0A6A6Z5D1"/>
<gene>
    <name evidence="2 4" type="ORF">BDZ99DRAFT_495208</name>
</gene>
<reference evidence="4" key="3">
    <citation type="submission" date="2025-04" db="UniProtKB">
        <authorList>
            <consortium name="RefSeq"/>
        </authorList>
    </citation>
    <scope>IDENTIFICATION</scope>
    <source>
        <strain evidence="4">CBS 304.34</strain>
    </source>
</reference>
<proteinExistence type="predicted"/>
<dbReference type="InterPro" id="IPR036047">
    <property type="entry name" value="F-box-like_dom_sf"/>
</dbReference>
<feature type="compositionally biased region" description="Basic and acidic residues" evidence="1">
    <location>
        <begin position="36"/>
        <end position="45"/>
    </location>
</feature>
<reference evidence="4" key="2">
    <citation type="submission" date="2020-04" db="EMBL/GenBank/DDBJ databases">
        <authorList>
            <consortium name="NCBI Genome Project"/>
        </authorList>
    </citation>
    <scope>NUCLEOTIDE SEQUENCE</scope>
    <source>
        <strain evidence="4">CBS 304.34</strain>
    </source>
</reference>
<protein>
    <recommendedName>
        <fullName evidence="5">F-box domain-containing protein</fullName>
    </recommendedName>
</protein>
<evidence type="ECO:0000313" key="3">
    <source>
        <dbReference type="Proteomes" id="UP000504636"/>
    </source>
</evidence>
<evidence type="ECO:0000313" key="2">
    <source>
        <dbReference type="EMBL" id="KAF2815457.1"/>
    </source>
</evidence>
<dbReference type="EMBL" id="MU003694">
    <property type="protein sequence ID" value="KAF2815457.1"/>
    <property type="molecule type" value="Genomic_DNA"/>
</dbReference>
<accession>A0A6A6Z5D1</accession>
<reference evidence="2 4" key="1">
    <citation type="journal article" date="2020" name="Stud. Mycol.">
        <title>101 Dothideomycetes genomes: a test case for predicting lifestyles and emergence of pathogens.</title>
        <authorList>
            <person name="Haridas S."/>
            <person name="Albert R."/>
            <person name="Binder M."/>
            <person name="Bloem J."/>
            <person name="Labutti K."/>
            <person name="Salamov A."/>
            <person name="Andreopoulos B."/>
            <person name="Baker S."/>
            <person name="Barry K."/>
            <person name="Bills G."/>
            <person name="Bluhm B."/>
            <person name="Cannon C."/>
            <person name="Castanera R."/>
            <person name="Culley D."/>
            <person name="Daum C."/>
            <person name="Ezra D."/>
            <person name="Gonzalez J."/>
            <person name="Henrissat B."/>
            <person name="Kuo A."/>
            <person name="Liang C."/>
            <person name="Lipzen A."/>
            <person name="Lutzoni F."/>
            <person name="Magnuson J."/>
            <person name="Mondo S."/>
            <person name="Nolan M."/>
            <person name="Ohm R."/>
            <person name="Pangilinan J."/>
            <person name="Park H.-J."/>
            <person name="Ramirez L."/>
            <person name="Alfaro M."/>
            <person name="Sun H."/>
            <person name="Tritt A."/>
            <person name="Yoshinaga Y."/>
            <person name="Zwiers L.-H."/>
            <person name="Turgeon B."/>
            <person name="Goodwin S."/>
            <person name="Spatafora J."/>
            <person name="Crous P."/>
            <person name="Grigoriev I."/>
        </authorList>
    </citation>
    <scope>NUCLEOTIDE SEQUENCE</scope>
    <source>
        <strain evidence="2 4">CBS 304.34</strain>
    </source>
</reference>
<evidence type="ECO:0008006" key="5">
    <source>
        <dbReference type="Google" id="ProtNLM"/>
    </source>
</evidence>
<organism evidence="2">
    <name type="scientific">Mytilinidion resinicola</name>
    <dbReference type="NCBI Taxonomy" id="574789"/>
    <lineage>
        <taxon>Eukaryota</taxon>
        <taxon>Fungi</taxon>
        <taxon>Dikarya</taxon>
        <taxon>Ascomycota</taxon>
        <taxon>Pezizomycotina</taxon>
        <taxon>Dothideomycetes</taxon>
        <taxon>Pleosporomycetidae</taxon>
        <taxon>Mytilinidiales</taxon>
        <taxon>Mytilinidiaceae</taxon>
        <taxon>Mytilinidion</taxon>
    </lineage>
</organism>